<dbReference type="EMBL" id="LT853885">
    <property type="protein sequence ID" value="SMR04081.1"/>
    <property type="molecule type" value="Genomic_DNA"/>
</dbReference>
<sequence>MGPLIVTAARRCAKHKRAVACNALRLTLAEPGCWPCTSVKSTISVRFRISHLLMLRVTKLTDYATVVLTVLAAHSGQVLSASELAEHAGLEAPTVSKILKPLSQAGLVEGLRGVHGGYRLARMASEITLVEIVEAMEGPLAITECSQDHSQCGIAQKCGVRSNWRLINDVVGDALRRVTLAQMLQPLSFPGDSRRRSIVARVATT</sequence>
<dbReference type="InterPro" id="IPR014290">
    <property type="entry name" value="SUF_FeS_clus_asmbl_reg"/>
</dbReference>
<dbReference type="GO" id="GO:0005829">
    <property type="term" value="C:cytosol"/>
    <property type="evidence" value="ECO:0007669"/>
    <property type="project" value="TreeGrafter"/>
</dbReference>
<dbReference type="STRING" id="48664.BER92_13490"/>
<dbReference type="SUPFAM" id="SSF46785">
    <property type="entry name" value="Winged helix' DNA-binding domain"/>
    <property type="match status" value="1"/>
</dbReference>
<dbReference type="NCBIfam" id="TIGR02944">
    <property type="entry name" value="suf_reg_Xantho"/>
    <property type="match status" value="1"/>
</dbReference>
<dbReference type="InterPro" id="IPR000944">
    <property type="entry name" value="Tscrpt_reg_Rrf2"/>
</dbReference>
<dbReference type="NCBIfam" id="TIGR00738">
    <property type="entry name" value="rrf2_super"/>
    <property type="match status" value="1"/>
</dbReference>
<reference evidence="2 4" key="1">
    <citation type="submission" date="2017-05" db="EMBL/GenBank/DDBJ databases">
        <authorList>
            <person name="Song R."/>
            <person name="Chenine A.L."/>
            <person name="Ruprecht R.M."/>
        </authorList>
    </citation>
    <scope>NUCLEOTIDE SEQUENCE [LARGE SCALE GENOMIC DNA]</scope>
    <source>
        <strain evidence="2">PD5205</strain>
    </source>
</reference>
<dbReference type="Pfam" id="PF02082">
    <property type="entry name" value="Rrf2"/>
    <property type="match status" value="1"/>
</dbReference>
<dbReference type="InterPro" id="IPR036390">
    <property type="entry name" value="WH_DNA-bd_sf"/>
</dbReference>
<dbReference type="InterPro" id="IPR036388">
    <property type="entry name" value="WH-like_DNA-bd_sf"/>
</dbReference>
<dbReference type="InterPro" id="IPR011991">
    <property type="entry name" value="ArsR-like_HTH"/>
</dbReference>
<dbReference type="CDD" id="cd00090">
    <property type="entry name" value="HTH_ARSR"/>
    <property type="match status" value="1"/>
</dbReference>
<accession>A0A1Y6HNF0</accession>
<keyword evidence="3" id="KW-1185">Reference proteome</keyword>
<dbReference type="PANTHER" id="PTHR33221:SF2">
    <property type="entry name" value="TRANSCRIPTIONAL REGULATOR"/>
    <property type="match status" value="1"/>
</dbReference>
<organism evidence="2 4">
    <name type="scientific">Xanthomonas fragariae</name>
    <dbReference type="NCBI Taxonomy" id="48664"/>
    <lineage>
        <taxon>Bacteria</taxon>
        <taxon>Pseudomonadati</taxon>
        <taxon>Pseudomonadota</taxon>
        <taxon>Gammaproteobacteria</taxon>
        <taxon>Lysobacterales</taxon>
        <taxon>Lysobacteraceae</taxon>
        <taxon>Xanthomonas</taxon>
    </lineage>
</organism>
<proteinExistence type="predicted"/>
<dbReference type="PANTHER" id="PTHR33221">
    <property type="entry name" value="WINGED HELIX-TURN-HELIX TRANSCRIPTIONAL REGULATOR, RRF2 FAMILY"/>
    <property type="match status" value="1"/>
</dbReference>
<dbReference type="PROSITE" id="PS51197">
    <property type="entry name" value="HTH_RRF2_2"/>
    <property type="match status" value="1"/>
</dbReference>
<name>A0A1Y6HNF0_9XANT</name>
<dbReference type="eggNOG" id="COG1959">
    <property type="taxonomic scope" value="Bacteria"/>
</dbReference>
<dbReference type="GO" id="GO:0003700">
    <property type="term" value="F:DNA-binding transcription factor activity"/>
    <property type="evidence" value="ECO:0007669"/>
    <property type="project" value="TreeGrafter"/>
</dbReference>
<evidence type="ECO:0000313" key="1">
    <source>
        <dbReference type="EMBL" id="SMQ98454.1"/>
    </source>
</evidence>
<dbReference type="Gene3D" id="1.10.10.10">
    <property type="entry name" value="Winged helix-like DNA-binding domain superfamily/Winged helix DNA-binding domain"/>
    <property type="match status" value="1"/>
</dbReference>
<dbReference type="AlphaFoldDB" id="A0A1Y6HNF0"/>
<dbReference type="Proteomes" id="UP000195877">
    <property type="component" value="Chromosome 1"/>
</dbReference>
<evidence type="ECO:0000313" key="3">
    <source>
        <dbReference type="Proteomes" id="UP000195877"/>
    </source>
</evidence>
<evidence type="ECO:0000313" key="2">
    <source>
        <dbReference type="EMBL" id="SMR04081.1"/>
    </source>
</evidence>
<dbReference type="EMBL" id="LT853882">
    <property type="protein sequence ID" value="SMQ98454.1"/>
    <property type="molecule type" value="Genomic_DNA"/>
</dbReference>
<dbReference type="Proteomes" id="UP000195953">
    <property type="component" value="Chromosome 1"/>
</dbReference>
<evidence type="ECO:0000313" key="4">
    <source>
        <dbReference type="Proteomes" id="UP000195953"/>
    </source>
</evidence>
<reference evidence="1 3" key="2">
    <citation type="submission" date="2017-05" db="EMBL/GenBank/DDBJ databases">
        <authorList>
            <person name="Blom J."/>
        </authorList>
    </citation>
    <scope>NUCLEOTIDE SEQUENCE [LARGE SCALE GENOMIC DNA]</scope>
    <source>
        <strain evidence="1">PD885</strain>
    </source>
</reference>
<protein>
    <submittedName>
        <fullName evidence="1 2">Transcriptional regulator</fullName>
    </submittedName>
</protein>
<gene>
    <name evidence="1" type="primary">cymR</name>
    <name evidence="2" type="ORF">PD5205_02791</name>
    <name evidence="1" type="ORF">PD885_01203</name>
</gene>